<gene>
    <name evidence="1" type="ORF">H206_05130</name>
</gene>
<evidence type="ECO:0000313" key="1">
    <source>
        <dbReference type="EMBL" id="RWX48301.1"/>
    </source>
</evidence>
<protein>
    <submittedName>
        <fullName evidence="1">Uncharacterized protein</fullName>
    </submittedName>
</protein>
<evidence type="ECO:0000313" key="2">
    <source>
        <dbReference type="Proteomes" id="UP000287853"/>
    </source>
</evidence>
<accession>A0A444J5E6</accession>
<keyword evidence="2" id="KW-1185">Reference proteome</keyword>
<dbReference type="EMBL" id="MTKO01000001">
    <property type="protein sequence ID" value="RWX48301.1"/>
    <property type="molecule type" value="Genomic_DNA"/>
</dbReference>
<dbReference type="AlphaFoldDB" id="A0A444J5E6"/>
<sequence>MWRRRWRVRGLWRRVNFFPGRRPFMCRIAC</sequence>
<dbReference type="Proteomes" id="UP000287853">
    <property type="component" value="Unassembled WGS sequence"/>
</dbReference>
<reference evidence="1 2" key="1">
    <citation type="submission" date="2017-01" db="EMBL/GenBank/DDBJ databases">
        <title>The cable genome- insights into the physiology and evolution of filamentous bacteria capable of sulfide oxidation via long distance electron transfer.</title>
        <authorList>
            <person name="Schreiber L."/>
            <person name="Bjerg J.T."/>
            <person name="Boggild A."/>
            <person name="Van De Vossenberg J."/>
            <person name="Meysman F."/>
            <person name="Nielsen L.P."/>
            <person name="Schramm A."/>
            <person name="Kjeldsen K.U."/>
        </authorList>
    </citation>
    <scope>NUCLEOTIDE SEQUENCE [LARGE SCALE GENOMIC DNA]</scope>
    <source>
        <strain evidence="1">MCF</strain>
    </source>
</reference>
<organism evidence="1 2">
    <name type="scientific">Candidatus Electrothrix aarhusensis</name>
    <dbReference type="NCBI Taxonomy" id="1859131"/>
    <lineage>
        <taxon>Bacteria</taxon>
        <taxon>Pseudomonadati</taxon>
        <taxon>Thermodesulfobacteriota</taxon>
        <taxon>Desulfobulbia</taxon>
        <taxon>Desulfobulbales</taxon>
        <taxon>Desulfobulbaceae</taxon>
        <taxon>Candidatus Electrothrix</taxon>
    </lineage>
</organism>
<name>A0A444J5E6_9BACT</name>
<proteinExistence type="predicted"/>
<comment type="caution">
    <text evidence="1">The sequence shown here is derived from an EMBL/GenBank/DDBJ whole genome shotgun (WGS) entry which is preliminary data.</text>
</comment>